<gene>
    <name evidence="1" type="ORF">H2198_001180</name>
</gene>
<evidence type="ECO:0000313" key="1">
    <source>
        <dbReference type="EMBL" id="KAJ9662731.1"/>
    </source>
</evidence>
<accession>A0ACC3AI21</accession>
<dbReference type="Proteomes" id="UP001172386">
    <property type="component" value="Unassembled WGS sequence"/>
</dbReference>
<reference evidence="1" key="1">
    <citation type="submission" date="2022-10" db="EMBL/GenBank/DDBJ databases">
        <title>Culturing micro-colonial fungi from biological soil crusts in the Mojave desert and describing Neophaeococcomyces mojavensis, and introducing the new genera and species Taxawa tesnikishii.</title>
        <authorList>
            <person name="Kurbessoian T."/>
            <person name="Stajich J.E."/>
        </authorList>
    </citation>
    <scope>NUCLEOTIDE SEQUENCE</scope>
    <source>
        <strain evidence="1">JES_112</strain>
    </source>
</reference>
<protein>
    <submittedName>
        <fullName evidence="1">Uncharacterized protein</fullName>
    </submittedName>
</protein>
<evidence type="ECO:0000313" key="2">
    <source>
        <dbReference type="Proteomes" id="UP001172386"/>
    </source>
</evidence>
<comment type="caution">
    <text evidence="1">The sequence shown here is derived from an EMBL/GenBank/DDBJ whole genome shotgun (WGS) entry which is preliminary data.</text>
</comment>
<sequence>MSNARAPKRRRLQAPESGQYVLRKVLDDIPLQAEDADEAVSITCVELWNDNLYIGTSASEILHLVSLPGELESDPPQFILATRLQPSGHANAPNTQDPGVQQILVLPGALRACILCNGTASFYTLPELSPAFPGKEPAGVQWVGGIDENKGRNDPDGAVIMIATTRRILQVRVGDKLRPLRNNIEFPACLRSSRRDTIACVADEKSYSLLEIEQQQKIPLFDISSVSEAETTPSSHLSPNSQGGSHARSTSLGNFATTAGDRPASPDNPDNQMLRLPDPTERSNSPSQGTGTSPRPASRPRSSTAGTSPTSTPRPSLPSKKLKPHVLSPSPNEFMLTTGTTYAEPGVGMFVNLDGDVSRGTLEFDTYPEAILAYTFPDPIDVEKPSEDAQLILALLYKTFSNQPVLGLQIQSIAADDNNSVDQRTWLSLPRDANVFPKNRAGLHQSLTVYRHVFSEVADLLRAVRYEAVRQTAPIAESGPQTKSPSDSTVNSVADYDQKRNAEELRFVQRLGHAVTNALTWSDGHLWHLLPNPLLLRLESELLKALATAEQGYDFTKLNTSLVLSFLGSVREREPQDETEFLSIRYLRQKASFVLFLHLLTTLKANGNLKAACKLTESALHEGELDPRVPLSLLPPLSREVLQGSNGIWINQGILDCLSDFESPLHGFAEAPIDFWLMIKHYLSTWQEKRGFGSIDDKAIFDTCDAALLHVLLHLDSTLTKTDGAQTPTRAKLENVVDHWKGDFDRAVALLEHYKRLFILSRLYQSKKSAKDVLGTWRRICEGEDNADDHVTTDYVLNQIRRYLTVIRDTALVQEYAIWLAKHSPDLAVQVLSDDNSRVKFVPAQVVPLLKSQAPGSVQLFLEHLVFAKNLDRYADDLVGYYLDSVLNVLEESEQARQSLADSYTTYRALTSPKPTYFNFISENAPPEPWWQSRLRLLQLLGSGGYATAHGPSKALTYSIEKVFERLEPFSKYLVSESIILDARQGRHNEALKLLVHGLGDYDTAVRYCYFGGPSSPFGTIDASMLPSREQQKQQFRVLFDEFSQIEDVEERLDRTSHLLGTFATWFDPLEVLNRIPDSWSISQLSEFLLRTFRAATTEKNQAIIIKALSAAQNLQKQAEFIETCEKVGAKLETDNVEAPVQPDNEITSS</sequence>
<keyword evidence="2" id="KW-1185">Reference proteome</keyword>
<dbReference type="EMBL" id="JAPDRQ010000013">
    <property type="protein sequence ID" value="KAJ9662731.1"/>
    <property type="molecule type" value="Genomic_DNA"/>
</dbReference>
<name>A0ACC3AI21_9EURO</name>
<organism evidence="1 2">
    <name type="scientific">Neophaeococcomyces mojaviensis</name>
    <dbReference type="NCBI Taxonomy" id="3383035"/>
    <lineage>
        <taxon>Eukaryota</taxon>
        <taxon>Fungi</taxon>
        <taxon>Dikarya</taxon>
        <taxon>Ascomycota</taxon>
        <taxon>Pezizomycotina</taxon>
        <taxon>Eurotiomycetes</taxon>
        <taxon>Chaetothyriomycetidae</taxon>
        <taxon>Chaetothyriales</taxon>
        <taxon>Chaetothyriales incertae sedis</taxon>
        <taxon>Neophaeococcomyces</taxon>
    </lineage>
</organism>
<proteinExistence type="predicted"/>